<name>A0ABR2CH76_9ROSI</name>
<keyword evidence="4" id="KW-1185">Reference proteome</keyword>
<dbReference type="InterPro" id="IPR004873">
    <property type="entry name" value="BURP_dom"/>
</dbReference>
<dbReference type="InterPro" id="IPR044816">
    <property type="entry name" value="BURP"/>
</dbReference>
<sequence length="324" mass="35986">MRSKLLKMARFPQCLLFFCLLFLVCGHGIVAARDVKPAAVADPKDLDGKFTISDFHKTANIGSPERTRLVHLDIGSPERTRLVHLVHKYSLRDHSHDNMENSKGGLFTVDELHNNFQAGKMLPIFFPNKDPATSPFLPKKVADSIPFSSAKLPEILRLFSIAPGSPLAKSMEDTLSKCEYAPAKGETKTCATSLESMLDFFSSAFKVTPQDTKFITTTHPTMSTSSLQNYRVLDAPKEIKSSRKVACHPMPYPYAVFFCHYDEDSSETRVFKVSMVGENTKDRVDAAAVCHMDSASAALLNLTDKQGKSPMCHFFSAGDLIWVQ</sequence>
<evidence type="ECO:0000313" key="4">
    <source>
        <dbReference type="Proteomes" id="UP001472677"/>
    </source>
</evidence>
<accession>A0ABR2CH76</accession>
<reference evidence="3 4" key="1">
    <citation type="journal article" date="2024" name="G3 (Bethesda)">
        <title>Genome assembly of Hibiscus sabdariffa L. provides insights into metabolisms of medicinal natural products.</title>
        <authorList>
            <person name="Kim T."/>
        </authorList>
    </citation>
    <scope>NUCLEOTIDE SEQUENCE [LARGE SCALE GENOMIC DNA]</scope>
    <source>
        <strain evidence="3">TK-2024</strain>
        <tissue evidence="3">Old leaves</tissue>
    </source>
</reference>
<dbReference type="PANTHER" id="PTHR31236">
    <property type="entry name" value="BURP DOMAIN PROTEIN USPL1-LIKE"/>
    <property type="match status" value="1"/>
</dbReference>
<gene>
    <name evidence="3" type="ORF">V6N12_011885</name>
</gene>
<evidence type="ECO:0000259" key="2">
    <source>
        <dbReference type="PROSITE" id="PS51277"/>
    </source>
</evidence>
<dbReference type="EMBL" id="JBBPBM010000052">
    <property type="protein sequence ID" value="KAK8518638.1"/>
    <property type="molecule type" value="Genomic_DNA"/>
</dbReference>
<organism evidence="3 4">
    <name type="scientific">Hibiscus sabdariffa</name>
    <name type="common">roselle</name>
    <dbReference type="NCBI Taxonomy" id="183260"/>
    <lineage>
        <taxon>Eukaryota</taxon>
        <taxon>Viridiplantae</taxon>
        <taxon>Streptophyta</taxon>
        <taxon>Embryophyta</taxon>
        <taxon>Tracheophyta</taxon>
        <taxon>Spermatophyta</taxon>
        <taxon>Magnoliopsida</taxon>
        <taxon>eudicotyledons</taxon>
        <taxon>Gunneridae</taxon>
        <taxon>Pentapetalae</taxon>
        <taxon>rosids</taxon>
        <taxon>malvids</taxon>
        <taxon>Malvales</taxon>
        <taxon>Malvaceae</taxon>
        <taxon>Malvoideae</taxon>
        <taxon>Hibiscus</taxon>
    </lineage>
</organism>
<evidence type="ECO:0000256" key="1">
    <source>
        <dbReference type="SAM" id="SignalP"/>
    </source>
</evidence>
<comment type="caution">
    <text evidence="3">The sequence shown here is derived from an EMBL/GenBank/DDBJ whole genome shotgun (WGS) entry which is preliminary data.</text>
</comment>
<keyword evidence="1" id="KW-0732">Signal</keyword>
<proteinExistence type="predicted"/>
<protein>
    <recommendedName>
        <fullName evidence="2">BURP domain-containing protein</fullName>
    </recommendedName>
</protein>
<feature type="domain" description="BURP" evidence="2">
    <location>
        <begin position="110"/>
        <end position="324"/>
    </location>
</feature>
<dbReference type="Pfam" id="PF03181">
    <property type="entry name" value="BURP"/>
    <property type="match status" value="1"/>
</dbReference>
<dbReference type="Proteomes" id="UP001472677">
    <property type="component" value="Unassembled WGS sequence"/>
</dbReference>
<feature type="chain" id="PRO_5045792974" description="BURP domain-containing protein" evidence="1">
    <location>
        <begin position="33"/>
        <end position="324"/>
    </location>
</feature>
<dbReference type="SMART" id="SM01045">
    <property type="entry name" value="BURP"/>
    <property type="match status" value="1"/>
</dbReference>
<dbReference type="PROSITE" id="PS51277">
    <property type="entry name" value="BURP"/>
    <property type="match status" value="1"/>
</dbReference>
<dbReference type="PANTHER" id="PTHR31236:SF45">
    <property type="entry name" value="BURP DOMAIN-CONTAINING PROTEIN"/>
    <property type="match status" value="1"/>
</dbReference>
<evidence type="ECO:0000313" key="3">
    <source>
        <dbReference type="EMBL" id="KAK8518638.1"/>
    </source>
</evidence>
<feature type="signal peptide" evidence="1">
    <location>
        <begin position="1"/>
        <end position="32"/>
    </location>
</feature>